<dbReference type="InterPro" id="IPR034392">
    <property type="entry name" value="TatSF1-like_RRM1"/>
</dbReference>
<evidence type="ECO:0000256" key="2">
    <source>
        <dbReference type="ARBA" id="ARBA00022664"/>
    </source>
</evidence>
<dbReference type="AlphaFoldDB" id="A0A0D7B1V7"/>
<dbReference type="OrthoDB" id="10258585at2759"/>
<feature type="domain" description="RRM" evidence="8">
    <location>
        <begin position="111"/>
        <end position="197"/>
    </location>
</feature>
<dbReference type="STRING" id="1314674.A0A0D7B1V7"/>
<dbReference type="FunFam" id="3.30.70.330:FF:000105">
    <property type="entry name" value="HIV Tat-specific factor 1 homolog"/>
    <property type="match status" value="1"/>
</dbReference>
<keyword evidence="4 6" id="KW-0694">RNA-binding</keyword>
<feature type="region of interest" description="Disordered" evidence="7">
    <location>
        <begin position="201"/>
        <end position="222"/>
    </location>
</feature>
<reference evidence="9 10" key="1">
    <citation type="journal article" date="2015" name="Fungal Genet. Biol.">
        <title>Evolution of novel wood decay mechanisms in Agaricales revealed by the genome sequences of Fistulina hepatica and Cylindrobasidium torrendii.</title>
        <authorList>
            <person name="Floudas D."/>
            <person name="Held B.W."/>
            <person name="Riley R."/>
            <person name="Nagy L.G."/>
            <person name="Koehler G."/>
            <person name="Ransdell A.S."/>
            <person name="Younus H."/>
            <person name="Chow J."/>
            <person name="Chiniquy J."/>
            <person name="Lipzen A."/>
            <person name="Tritt A."/>
            <person name="Sun H."/>
            <person name="Haridas S."/>
            <person name="LaButti K."/>
            <person name="Ohm R.A."/>
            <person name="Kues U."/>
            <person name="Blanchette R.A."/>
            <person name="Grigoriev I.V."/>
            <person name="Minto R.E."/>
            <person name="Hibbett D.S."/>
        </authorList>
    </citation>
    <scope>NUCLEOTIDE SEQUENCE [LARGE SCALE GENOMIC DNA]</scope>
    <source>
        <strain evidence="9 10">FP15055 ss-10</strain>
    </source>
</reference>
<dbReference type="PROSITE" id="PS50102">
    <property type="entry name" value="RRM"/>
    <property type="match status" value="1"/>
</dbReference>
<accession>A0A0D7B1V7</accession>
<organism evidence="9 10">
    <name type="scientific">Cylindrobasidium torrendii FP15055 ss-10</name>
    <dbReference type="NCBI Taxonomy" id="1314674"/>
    <lineage>
        <taxon>Eukaryota</taxon>
        <taxon>Fungi</taxon>
        <taxon>Dikarya</taxon>
        <taxon>Basidiomycota</taxon>
        <taxon>Agaricomycotina</taxon>
        <taxon>Agaricomycetes</taxon>
        <taxon>Agaricomycetidae</taxon>
        <taxon>Agaricales</taxon>
        <taxon>Marasmiineae</taxon>
        <taxon>Physalacriaceae</taxon>
        <taxon>Cylindrobasidium</taxon>
    </lineage>
</organism>
<keyword evidence="5" id="KW-0508">mRNA splicing</keyword>
<dbReference type="Proteomes" id="UP000054007">
    <property type="component" value="Unassembled WGS sequence"/>
</dbReference>
<dbReference type="GO" id="GO:0005684">
    <property type="term" value="C:U2-type spliceosomal complex"/>
    <property type="evidence" value="ECO:0007669"/>
    <property type="project" value="TreeGrafter"/>
</dbReference>
<evidence type="ECO:0000259" key="8">
    <source>
        <dbReference type="PROSITE" id="PS50102"/>
    </source>
</evidence>
<evidence type="ECO:0000256" key="5">
    <source>
        <dbReference type="ARBA" id="ARBA00023187"/>
    </source>
</evidence>
<keyword evidence="10" id="KW-1185">Reference proteome</keyword>
<dbReference type="PANTHER" id="PTHR15608">
    <property type="entry name" value="SPLICING FACTOR U2AF-ASSOCIATED PROTEIN 2"/>
    <property type="match status" value="1"/>
</dbReference>
<evidence type="ECO:0000256" key="4">
    <source>
        <dbReference type="ARBA" id="ARBA00022884"/>
    </source>
</evidence>
<dbReference type="CDD" id="cd12281">
    <property type="entry name" value="RRM1_TatSF1_like"/>
    <property type="match status" value="1"/>
</dbReference>
<dbReference type="GO" id="GO:0000398">
    <property type="term" value="P:mRNA splicing, via spliceosome"/>
    <property type="evidence" value="ECO:0007669"/>
    <property type="project" value="InterPro"/>
</dbReference>
<dbReference type="InterPro" id="IPR035979">
    <property type="entry name" value="RBD_domain_sf"/>
</dbReference>
<dbReference type="Pfam" id="PF00076">
    <property type="entry name" value="RRM_1"/>
    <property type="match status" value="1"/>
</dbReference>
<feature type="region of interest" description="Disordered" evidence="7">
    <location>
        <begin position="80"/>
        <end position="107"/>
    </location>
</feature>
<dbReference type="CDD" id="cd12285">
    <property type="entry name" value="RRM3_RBM39_like"/>
    <property type="match status" value="1"/>
</dbReference>
<comment type="similarity">
    <text evidence="1">Belongs to the HTATSF1 family.</text>
</comment>
<dbReference type="PANTHER" id="PTHR15608:SF0">
    <property type="entry name" value="HIV TAT-SPECIFIC FACTOR 1"/>
    <property type="match status" value="1"/>
</dbReference>
<keyword evidence="2" id="KW-0507">mRNA processing</keyword>
<evidence type="ECO:0000313" key="9">
    <source>
        <dbReference type="EMBL" id="KIY64154.1"/>
    </source>
</evidence>
<dbReference type="SUPFAM" id="SSF54928">
    <property type="entry name" value="RNA-binding domain, RBD"/>
    <property type="match status" value="1"/>
</dbReference>
<dbReference type="GO" id="GO:0003723">
    <property type="term" value="F:RNA binding"/>
    <property type="evidence" value="ECO:0007669"/>
    <property type="project" value="UniProtKB-UniRule"/>
</dbReference>
<evidence type="ECO:0000256" key="3">
    <source>
        <dbReference type="ARBA" id="ARBA00022737"/>
    </source>
</evidence>
<proteinExistence type="inferred from homology"/>
<evidence type="ECO:0000313" key="10">
    <source>
        <dbReference type="Proteomes" id="UP000054007"/>
    </source>
</evidence>
<dbReference type="Gene3D" id="3.30.70.330">
    <property type="match status" value="2"/>
</dbReference>
<dbReference type="GO" id="GO:0005686">
    <property type="term" value="C:U2 snRNP"/>
    <property type="evidence" value="ECO:0007669"/>
    <property type="project" value="TreeGrafter"/>
</dbReference>
<dbReference type="Pfam" id="PF16367">
    <property type="entry name" value="RRM_7"/>
    <property type="match status" value="1"/>
</dbReference>
<dbReference type="InterPro" id="IPR000504">
    <property type="entry name" value="RRM_dom"/>
</dbReference>
<gene>
    <name evidence="9" type="ORF">CYLTODRAFT_381276</name>
</gene>
<protein>
    <recommendedName>
        <fullName evidence="8">RRM domain-containing protein</fullName>
    </recommendedName>
</protein>
<dbReference type="EMBL" id="KN880651">
    <property type="protein sequence ID" value="KIY64154.1"/>
    <property type="molecule type" value="Genomic_DNA"/>
</dbReference>
<keyword evidence="3" id="KW-0677">Repeat</keyword>
<evidence type="ECO:0000256" key="1">
    <source>
        <dbReference type="ARBA" id="ARBA00007747"/>
    </source>
</evidence>
<dbReference type="SMART" id="SM00360">
    <property type="entry name" value="RRM"/>
    <property type="match status" value="2"/>
</dbReference>
<evidence type="ECO:0000256" key="6">
    <source>
        <dbReference type="PROSITE-ProRule" id="PRU00176"/>
    </source>
</evidence>
<sequence length="379" mass="42353">MASGPPPLPDAFKDDPRVFLSTETHTWRYEEDDGTEMEYNSAKGGWLPVIDDDLMKQQQAAYAVAGVDEETPAAPVLARDSKKRKAAPDYTGVTVPDPAAKRGKQDKSKNTSIYVTGLPLDTTDEELITAFSRFGVLEEDYDGEPKVKMYAKDDGTFSGEALVVYFKEDSVSLALNILDESELRLGDPKSVMHLARADFAHKHGGGGSAPANNQPRRVVDKKKATRRIVKMQKKLEEWNDEDGFGPALAPEETTTNKPGRVVVLKHMFTLQELEEDATLLLDLKEDVRDECASLGEVTNVVLFDQEPDGIMTVKFKDPLSAQACVVKMNGRFFAGRRIEASVFFGKQRFRRSDTEDEQGTEEERLARFNDFIMQQDEED</sequence>
<dbReference type="InterPro" id="IPR034393">
    <property type="entry name" value="TatSF1-like"/>
</dbReference>
<evidence type="ECO:0000256" key="7">
    <source>
        <dbReference type="SAM" id="MobiDB-lite"/>
    </source>
</evidence>
<dbReference type="InterPro" id="IPR012677">
    <property type="entry name" value="Nucleotide-bd_a/b_plait_sf"/>
</dbReference>
<name>A0A0D7B1V7_9AGAR</name>